<sequence>MGKVVDPSRGKILVLQEQFSQNQQDFLDEYLPQWDDQLAIQKQKSEMEWENPFAAKRATDAESSTSYQPPPDAIMGPAVYPPARQNPQPTYKPDYQFGYPQGRGNTFNGGYGEYHNS</sequence>
<accession>A0ABQ5BVB6</accession>
<evidence type="ECO:0000256" key="1">
    <source>
        <dbReference type="SAM" id="MobiDB-lite"/>
    </source>
</evidence>
<feature type="region of interest" description="Disordered" evidence="1">
    <location>
        <begin position="50"/>
        <end position="117"/>
    </location>
</feature>
<reference evidence="2" key="2">
    <citation type="submission" date="2022-01" db="EMBL/GenBank/DDBJ databases">
        <authorList>
            <person name="Yamashiro T."/>
            <person name="Shiraishi A."/>
            <person name="Satake H."/>
            <person name="Nakayama K."/>
        </authorList>
    </citation>
    <scope>NUCLEOTIDE SEQUENCE</scope>
</reference>
<keyword evidence="3" id="KW-1185">Reference proteome</keyword>
<reference evidence="2" key="1">
    <citation type="journal article" date="2022" name="Int. J. Mol. Sci.">
        <title>Draft Genome of Tanacetum Coccineum: Genomic Comparison of Closely Related Tanacetum-Family Plants.</title>
        <authorList>
            <person name="Yamashiro T."/>
            <person name="Shiraishi A."/>
            <person name="Nakayama K."/>
            <person name="Satake H."/>
        </authorList>
    </citation>
    <scope>NUCLEOTIDE SEQUENCE</scope>
</reference>
<dbReference type="Proteomes" id="UP001151760">
    <property type="component" value="Unassembled WGS sequence"/>
</dbReference>
<evidence type="ECO:0000313" key="2">
    <source>
        <dbReference type="EMBL" id="GJT17821.1"/>
    </source>
</evidence>
<comment type="caution">
    <text evidence="2">The sequence shown here is derived from an EMBL/GenBank/DDBJ whole genome shotgun (WGS) entry which is preliminary data.</text>
</comment>
<dbReference type="EMBL" id="BQNB010013590">
    <property type="protein sequence ID" value="GJT17821.1"/>
    <property type="molecule type" value="Genomic_DNA"/>
</dbReference>
<name>A0ABQ5BVB6_9ASTR</name>
<organism evidence="2 3">
    <name type="scientific">Tanacetum coccineum</name>
    <dbReference type="NCBI Taxonomy" id="301880"/>
    <lineage>
        <taxon>Eukaryota</taxon>
        <taxon>Viridiplantae</taxon>
        <taxon>Streptophyta</taxon>
        <taxon>Embryophyta</taxon>
        <taxon>Tracheophyta</taxon>
        <taxon>Spermatophyta</taxon>
        <taxon>Magnoliopsida</taxon>
        <taxon>eudicotyledons</taxon>
        <taxon>Gunneridae</taxon>
        <taxon>Pentapetalae</taxon>
        <taxon>asterids</taxon>
        <taxon>campanulids</taxon>
        <taxon>Asterales</taxon>
        <taxon>Asteraceae</taxon>
        <taxon>Asteroideae</taxon>
        <taxon>Anthemideae</taxon>
        <taxon>Anthemidinae</taxon>
        <taxon>Tanacetum</taxon>
    </lineage>
</organism>
<gene>
    <name evidence="2" type="ORF">Tco_0876527</name>
</gene>
<evidence type="ECO:0000313" key="3">
    <source>
        <dbReference type="Proteomes" id="UP001151760"/>
    </source>
</evidence>
<feature type="compositionally biased region" description="Gly residues" evidence="1">
    <location>
        <begin position="107"/>
        <end position="117"/>
    </location>
</feature>
<protein>
    <submittedName>
        <fullName evidence="2">Uncharacterized protein</fullName>
    </submittedName>
</protein>
<proteinExistence type="predicted"/>